<sequence>MLFLPVILLAGVNAVQWHTLTEPRHHVDAVEASFNEDSRAAFLGWAAHHKKHYETAEERERRFQVWLSNRDYARDHNSRKRSYQLGMTSFADQTREEHQRHKGWVNQADRRQRLGTGLVNTTLSVPHSVDWREMGAVTPAKNQASCGSCWTFSVTGAVEGINAIRTGKLVSLSEQQLVDCDGHDAGCNGGLMDFGFDYILKNSGIDTENDYPYRAEQGYCNARKEGRHVVTIDGYEDVPHNNEQALMRAVARQPVSIAISAGDRDFQLYVGGIFDGPCSTELNHGVLLVGYGSEHGKDFWIVKNSWGTAWGVDNGYIRLARNIADPRGQCGVAMQPSYPVKKSSNPEPDFSGLLSSYLYTSHLAF</sequence>
<dbReference type="SMART" id="SM00848">
    <property type="entry name" value="Inhibitor_I29"/>
    <property type="match status" value="1"/>
</dbReference>
<dbReference type="SUPFAM" id="SSF54001">
    <property type="entry name" value="Cysteine proteinases"/>
    <property type="match status" value="1"/>
</dbReference>
<keyword evidence="9" id="KW-1185">Reference proteome</keyword>
<evidence type="ECO:0000256" key="5">
    <source>
        <dbReference type="ARBA" id="ARBA00023157"/>
    </source>
</evidence>
<dbReference type="InterPro" id="IPR039417">
    <property type="entry name" value="Peptidase_C1A_papain-like"/>
</dbReference>
<gene>
    <name evidence="8" type="ORF">CVIRNUC_003574</name>
</gene>
<dbReference type="PRINTS" id="PR00705">
    <property type="entry name" value="PAPAIN"/>
</dbReference>
<evidence type="ECO:0000313" key="9">
    <source>
        <dbReference type="Proteomes" id="UP001314263"/>
    </source>
</evidence>
<keyword evidence="3" id="KW-0732">Signal</keyword>
<dbReference type="GO" id="GO:0006508">
    <property type="term" value="P:proteolysis"/>
    <property type="evidence" value="ECO:0007669"/>
    <property type="project" value="UniProtKB-KW"/>
</dbReference>
<evidence type="ECO:0000259" key="6">
    <source>
        <dbReference type="SMART" id="SM00645"/>
    </source>
</evidence>
<dbReference type="EMBL" id="CAUYUE010000004">
    <property type="protein sequence ID" value="CAK0768535.1"/>
    <property type="molecule type" value="Genomic_DNA"/>
</dbReference>
<dbReference type="FunFam" id="3.90.70.10:FF:000067">
    <property type="entry name" value="Senescence-specific cysteine protease"/>
    <property type="match status" value="1"/>
</dbReference>
<dbReference type="AlphaFoldDB" id="A0AAV1I033"/>
<keyword evidence="2" id="KW-0645">Protease</keyword>
<comment type="caution">
    <text evidence="8">The sequence shown here is derived from an EMBL/GenBank/DDBJ whole genome shotgun (WGS) entry which is preliminary data.</text>
</comment>
<dbReference type="InterPro" id="IPR000169">
    <property type="entry name" value="Pept_cys_AS"/>
</dbReference>
<name>A0AAV1I033_9CHLO</name>
<dbReference type="Proteomes" id="UP001314263">
    <property type="component" value="Unassembled WGS sequence"/>
</dbReference>
<evidence type="ECO:0000256" key="3">
    <source>
        <dbReference type="ARBA" id="ARBA00022729"/>
    </source>
</evidence>
<dbReference type="CDD" id="cd02248">
    <property type="entry name" value="Peptidase_C1A"/>
    <property type="match status" value="1"/>
</dbReference>
<dbReference type="PANTHER" id="PTHR12411">
    <property type="entry name" value="CYSTEINE PROTEASE FAMILY C1-RELATED"/>
    <property type="match status" value="1"/>
</dbReference>
<accession>A0AAV1I033</accession>
<reference evidence="8 9" key="1">
    <citation type="submission" date="2023-10" db="EMBL/GenBank/DDBJ databases">
        <authorList>
            <person name="Maclean D."/>
            <person name="Macfadyen A."/>
        </authorList>
    </citation>
    <scope>NUCLEOTIDE SEQUENCE [LARGE SCALE GENOMIC DNA]</scope>
</reference>
<evidence type="ECO:0000256" key="2">
    <source>
        <dbReference type="ARBA" id="ARBA00022670"/>
    </source>
</evidence>
<dbReference type="Pfam" id="PF00112">
    <property type="entry name" value="Peptidase_C1"/>
    <property type="match status" value="1"/>
</dbReference>
<keyword evidence="5" id="KW-1015">Disulfide bond</keyword>
<evidence type="ECO:0000256" key="1">
    <source>
        <dbReference type="ARBA" id="ARBA00008455"/>
    </source>
</evidence>
<feature type="domain" description="Cathepsin propeptide inhibitor" evidence="7">
    <location>
        <begin position="42"/>
        <end position="98"/>
    </location>
</feature>
<dbReference type="Pfam" id="PF08246">
    <property type="entry name" value="Inhibitor_I29"/>
    <property type="match status" value="1"/>
</dbReference>
<evidence type="ECO:0000259" key="7">
    <source>
        <dbReference type="SMART" id="SM00848"/>
    </source>
</evidence>
<organism evidence="8 9">
    <name type="scientific">Coccomyxa viridis</name>
    <dbReference type="NCBI Taxonomy" id="1274662"/>
    <lineage>
        <taxon>Eukaryota</taxon>
        <taxon>Viridiplantae</taxon>
        <taxon>Chlorophyta</taxon>
        <taxon>core chlorophytes</taxon>
        <taxon>Trebouxiophyceae</taxon>
        <taxon>Trebouxiophyceae incertae sedis</taxon>
        <taxon>Coccomyxaceae</taxon>
        <taxon>Coccomyxa</taxon>
    </lineage>
</organism>
<dbReference type="InterPro" id="IPR000668">
    <property type="entry name" value="Peptidase_C1A_C"/>
</dbReference>
<dbReference type="InterPro" id="IPR013201">
    <property type="entry name" value="Prot_inhib_I29"/>
</dbReference>
<keyword evidence="4" id="KW-0378">Hydrolase</keyword>
<evidence type="ECO:0000256" key="4">
    <source>
        <dbReference type="ARBA" id="ARBA00022801"/>
    </source>
</evidence>
<proteinExistence type="inferred from homology"/>
<dbReference type="PROSITE" id="PS00139">
    <property type="entry name" value="THIOL_PROTEASE_CYS"/>
    <property type="match status" value="1"/>
</dbReference>
<dbReference type="GO" id="GO:0008234">
    <property type="term" value="F:cysteine-type peptidase activity"/>
    <property type="evidence" value="ECO:0007669"/>
    <property type="project" value="InterPro"/>
</dbReference>
<dbReference type="SMART" id="SM00645">
    <property type="entry name" value="Pept_C1"/>
    <property type="match status" value="1"/>
</dbReference>
<dbReference type="PROSITE" id="PS00639">
    <property type="entry name" value="THIOL_PROTEASE_HIS"/>
    <property type="match status" value="1"/>
</dbReference>
<protein>
    <submittedName>
        <fullName evidence="8">Uncharacterized protein</fullName>
    </submittedName>
</protein>
<evidence type="ECO:0000313" key="8">
    <source>
        <dbReference type="EMBL" id="CAK0768535.1"/>
    </source>
</evidence>
<feature type="domain" description="Peptidase C1A papain C-terminal" evidence="6">
    <location>
        <begin position="125"/>
        <end position="340"/>
    </location>
</feature>
<dbReference type="Gene3D" id="3.90.70.10">
    <property type="entry name" value="Cysteine proteinases"/>
    <property type="match status" value="1"/>
</dbReference>
<dbReference type="InterPro" id="IPR013128">
    <property type="entry name" value="Peptidase_C1A"/>
</dbReference>
<comment type="similarity">
    <text evidence="1">Belongs to the peptidase C1 family.</text>
</comment>
<dbReference type="InterPro" id="IPR025660">
    <property type="entry name" value="Pept_his_AS"/>
</dbReference>
<dbReference type="InterPro" id="IPR038765">
    <property type="entry name" value="Papain-like_cys_pep_sf"/>
</dbReference>